<proteinExistence type="predicted"/>
<sequence>MDAGILVKGKAGGVKGDRGQERHMNMEAKQSSRVLMWLYKINIFIRLRATGYQLNPSYDDEVDVAGDDVEDA</sequence>
<accession>A0A8H7PQ69</accession>
<dbReference type="Proteomes" id="UP000654370">
    <property type="component" value="Unassembled WGS sequence"/>
</dbReference>
<keyword evidence="2" id="KW-1185">Reference proteome</keyword>
<organism evidence="1 2">
    <name type="scientific">Mortierella isabellina</name>
    <name type="common">Filamentous fungus</name>
    <name type="synonym">Umbelopsis isabellina</name>
    <dbReference type="NCBI Taxonomy" id="91625"/>
    <lineage>
        <taxon>Eukaryota</taxon>
        <taxon>Fungi</taxon>
        <taxon>Fungi incertae sedis</taxon>
        <taxon>Mucoromycota</taxon>
        <taxon>Mucoromycotina</taxon>
        <taxon>Umbelopsidomycetes</taxon>
        <taxon>Umbelopsidales</taxon>
        <taxon>Umbelopsidaceae</taxon>
        <taxon>Umbelopsis</taxon>
    </lineage>
</organism>
<comment type="caution">
    <text evidence="1">The sequence shown here is derived from an EMBL/GenBank/DDBJ whole genome shotgun (WGS) entry which is preliminary data.</text>
</comment>
<evidence type="ECO:0000313" key="1">
    <source>
        <dbReference type="EMBL" id="KAG2178257.1"/>
    </source>
</evidence>
<reference evidence="1" key="1">
    <citation type="submission" date="2020-12" db="EMBL/GenBank/DDBJ databases">
        <title>Metabolic potential, ecology and presence of endohyphal bacteria is reflected in genomic diversity of Mucoromycotina.</title>
        <authorList>
            <person name="Muszewska A."/>
            <person name="Okrasinska A."/>
            <person name="Steczkiewicz K."/>
            <person name="Drgas O."/>
            <person name="Orlowska M."/>
            <person name="Perlinska-Lenart U."/>
            <person name="Aleksandrzak-Piekarczyk T."/>
            <person name="Szatraj K."/>
            <person name="Zielenkiewicz U."/>
            <person name="Pilsyk S."/>
            <person name="Malc E."/>
            <person name="Mieczkowski P."/>
            <person name="Kruszewska J.S."/>
            <person name="Biernat P."/>
            <person name="Pawlowska J."/>
        </authorList>
    </citation>
    <scope>NUCLEOTIDE SEQUENCE</scope>
    <source>
        <strain evidence="1">WA0000067209</strain>
    </source>
</reference>
<evidence type="ECO:0000313" key="2">
    <source>
        <dbReference type="Proteomes" id="UP000654370"/>
    </source>
</evidence>
<protein>
    <submittedName>
        <fullName evidence="1">Uncharacterized protein</fullName>
    </submittedName>
</protein>
<dbReference type="EMBL" id="JAEPQZ010000008">
    <property type="protein sequence ID" value="KAG2178257.1"/>
    <property type="molecule type" value="Genomic_DNA"/>
</dbReference>
<dbReference type="AlphaFoldDB" id="A0A8H7PQ69"/>
<name>A0A8H7PQ69_MORIS</name>
<gene>
    <name evidence="1" type="ORF">INT43_003510</name>
</gene>